<dbReference type="EMBL" id="JRES01000534">
    <property type="protein sequence ID" value="KNC30375.1"/>
    <property type="molecule type" value="Genomic_DNA"/>
</dbReference>
<dbReference type="OMA" id="DRAWITM"/>
<keyword evidence="2" id="KW-1185">Reference proteome</keyword>
<organism evidence="1 2">
    <name type="scientific">Lucilia cuprina</name>
    <name type="common">Green bottle fly</name>
    <name type="synonym">Australian sheep blowfly</name>
    <dbReference type="NCBI Taxonomy" id="7375"/>
    <lineage>
        <taxon>Eukaryota</taxon>
        <taxon>Metazoa</taxon>
        <taxon>Ecdysozoa</taxon>
        <taxon>Arthropoda</taxon>
        <taxon>Hexapoda</taxon>
        <taxon>Insecta</taxon>
        <taxon>Pterygota</taxon>
        <taxon>Neoptera</taxon>
        <taxon>Endopterygota</taxon>
        <taxon>Diptera</taxon>
        <taxon>Brachycera</taxon>
        <taxon>Muscomorpha</taxon>
        <taxon>Oestroidea</taxon>
        <taxon>Calliphoridae</taxon>
        <taxon>Luciliinae</taxon>
        <taxon>Lucilia</taxon>
    </lineage>
</organism>
<evidence type="ECO:0000313" key="2">
    <source>
        <dbReference type="Proteomes" id="UP000037069"/>
    </source>
</evidence>
<gene>
    <name evidence="1" type="ORF">FF38_02689</name>
</gene>
<name>A0A0L0CDR3_LUCCU</name>
<dbReference type="OrthoDB" id="6021743at2759"/>
<proteinExistence type="predicted"/>
<evidence type="ECO:0008006" key="3">
    <source>
        <dbReference type="Google" id="ProtNLM"/>
    </source>
</evidence>
<dbReference type="STRING" id="7375.A0A0L0CDR3"/>
<dbReference type="SUPFAM" id="SSF50978">
    <property type="entry name" value="WD40 repeat-like"/>
    <property type="match status" value="1"/>
</dbReference>
<protein>
    <recommendedName>
        <fullName evidence="3">Transcription factor IIIC 90kDa subunit N-terminal domain-containing protein</fullName>
    </recommendedName>
</protein>
<dbReference type="Proteomes" id="UP000037069">
    <property type="component" value="Unassembled WGS sequence"/>
</dbReference>
<reference evidence="1 2" key="1">
    <citation type="journal article" date="2015" name="Nat. Commun.">
        <title>Lucilia cuprina genome unlocks parasitic fly biology to underpin future interventions.</title>
        <authorList>
            <person name="Anstead C.A."/>
            <person name="Korhonen P.K."/>
            <person name="Young N.D."/>
            <person name="Hall R.S."/>
            <person name="Jex A.R."/>
            <person name="Murali S.C."/>
            <person name="Hughes D.S."/>
            <person name="Lee S.F."/>
            <person name="Perry T."/>
            <person name="Stroehlein A.J."/>
            <person name="Ansell B.R."/>
            <person name="Breugelmans B."/>
            <person name="Hofmann A."/>
            <person name="Qu J."/>
            <person name="Dugan S."/>
            <person name="Lee S.L."/>
            <person name="Chao H."/>
            <person name="Dinh H."/>
            <person name="Han Y."/>
            <person name="Doddapaneni H.V."/>
            <person name="Worley K.C."/>
            <person name="Muzny D.M."/>
            <person name="Ioannidis P."/>
            <person name="Waterhouse R.M."/>
            <person name="Zdobnov E.M."/>
            <person name="James P.J."/>
            <person name="Bagnall N.H."/>
            <person name="Kotze A.C."/>
            <person name="Gibbs R.A."/>
            <person name="Richards S."/>
            <person name="Batterham P."/>
            <person name="Gasser R.B."/>
        </authorList>
    </citation>
    <scope>NUCLEOTIDE SEQUENCE [LARGE SCALE GENOMIC DNA]</scope>
    <source>
        <strain evidence="1 2">LS</strain>
        <tissue evidence="1">Full body</tissue>
    </source>
</reference>
<sequence>MNLTQLSTSEFKLDSVGDFCLSSNGNCMVLIGNSNITILELMNSCDTMVLMPYNNKQISISQDKPINGLIRDIDLVQIYETGNILEAQELALDIIYTAECATEPLKPRVLQADILNKSNENVCCILTTYGHCEIYKKAPITEEWKPLDTNLSQVLITDVFPSKELSFHIKTYNDLKKFTNKFIITCFAMSRQLSDVIIYLGTAAGHVVVLKFNETLCKFEEICHIKTSLNRLSYIANYKNLLLIGCDQGTVRLVKSNIENSSLQELDYLWSKIDRMSCRKAVFTYNQCSKTYLVVFCKAAHVLAYCLDLEGYFGIKLLHHLAIEAISENEFMLTTITGAVKYIKILCPNKEELNIEESIIEHEFDSANYQILGVGATASKNLWSFLLYRNKDYVHQSKYTNSSAFLNVCKLSTQDSFIKLINMNLPNMNIAQDLVMAINLDIFNNFDVDKYMTYLDLEKLSFPLQLNEAFLQKLQIKLIIVRKLANYQKMKYRKIKCQTNIDLQILEPALQLLHIVYRLRYLKQLTFQEIKLTQFQEQSIVCMQLKFDHLIKTFNIINAEEDIKPQKTVEKFSLFIVNEYDNYKFNLDHLPKFVENCTLCNHSIVDFVKCEQEHEVKRCIISCTQLTLFKTKYCPHCFALARNDDDAKLQELFSNDECVRCIYCRFLLKQDNF</sequence>
<comment type="caution">
    <text evidence="1">The sequence shown here is derived from an EMBL/GenBank/DDBJ whole genome shotgun (WGS) entry which is preliminary data.</text>
</comment>
<dbReference type="AlphaFoldDB" id="A0A0L0CDR3"/>
<accession>A0A0L0CDR3</accession>
<evidence type="ECO:0000313" key="1">
    <source>
        <dbReference type="EMBL" id="KNC30375.1"/>
    </source>
</evidence>
<dbReference type="InterPro" id="IPR036322">
    <property type="entry name" value="WD40_repeat_dom_sf"/>
</dbReference>